<feature type="chain" id="PRO_5022690427" description="Tripartite tricarboxylate transporter substrate binding protein" evidence="2">
    <location>
        <begin position="26"/>
        <end position="267"/>
    </location>
</feature>
<feature type="signal peptide" evidence="2">
    <location>
        <begin position="1"/>
        <end position="25"/>
    </location>
</feature>
<dbReference type="AlphaFoldDB" id="A0A5B8LZL5"/>
<dbReference type="PANTHER" id="PTHR42928:SF5">
    <property type="entry name" value="BLR1237 PROTEIN"/>
    <property type="match status" value="1"/>
</dbReference>
<name>A0A5B8LZL5_9HYPH</name>
<evidence type="ECO:0000313" key="4">
    <source>
        <dbReference type="Proteomes" id="UP000315364"/>
    </source>
</evidence>
<dbReference type="Proteomes" id="UP000315364">
    <property type="component" value="Chromosome"/>
</dbReference>
<dbReference type="PANTHER" id="PTHR42928">
    <property type="entry name" value="TRICARBOXYLATE-BINDING PROTEIN"/>
    <property type="match status" value="1"/>
</dbReference>
<proteinExistence type="inferred from homology"/>
<dbReference type="OrthoDB" id="7243230at2"/>
<dbReference type="Gene3D" id="3.40.190.150">
    <property type="entry name" value="Bordetella uptake gene, domain 1"/>
    <property type="match status" value="1"/>
</dbReference>
<comment type="similarity">
    <text evidence="1">Belongs to the UPF0065 (bug) family.</text>
</comment>
<organism evidence="3 4">
    <name type="scientific">Devosia ginsengisoli</name>
    <dbReference type="NCBI Taxonomy" id="400770"/>
    <lineage>
        <taxon>Bacteria</taxon>
        <taxon>Pseudomonadati</taxon>
        <taxon>Pseudomonadota</taxon>
        <taxon>Alphaproteobacteria</taxon>
        <taxon>Hyphomicrobiales</taxon>
        <taxon>Devosiaceae</taxon>
        <taxon>Devosia</taxon>
    </lineage>
</organism>
<evidence type="ECO:0000256" key="1">
    <source>
        <dbReference type="ARBA" id="ARBA00006987"/>
    </source>
</evidence>
<gene>
    <name evidence="3" type="ORF">FPZ08_19970</name>
</gene>
<evidence type="ECO:0000313" key="3">
    <source>
        <dbReference type="EMBL" id="QDZ12820.1"/>
    </source>
</evidence>
<dbReference type="EMBL" id="CP042304">
    <property type="protein sequence ID" value="QDZ12820.1"/>
    <property type="molecule type" value="Genomic_DNA"/>
</dbReference>
<keyword evidence="2" id="KW-0732">Signal</keyword>
<accession>A0A5B8LZL5</accession>
<keyword evidence="4" id="KW-1185">Reference proteome</keyword>
<dbReference type="Pfam" id="PF03401">
    <property type="entry name" value="TctC"/>
    <property type="match status" value="1"/>
</dbReference>
<dbReference type="KEGG" id="dea:FPZ08_19970"/>
<dbReference type="SUPFAM" id="SSF53850">
    <property type="entry name" value="Periplasmic binding protein-like II"/>
    <property type="match status" value="1"/>
</dbReference>
<protein>
    <recommendedName>
        <fullName evidence="5">Tripartite tricarboxylate transporter substrate binding protein</fullName>
    </recommendedName>
</protein>
<sequence length="267" mass="27428">MKVINATSLGLALLAFGAAAQPAWAQVAWPTGEIRMFVAAAAGGSTDLVARTLETHLEKQLDTNILVVNQTAGGGAVATSSVATAEPDGGTILLHHALLHTTYLFGRSDINYESYDTLGTVSQVNNLLVASADAPYKTLAELKDYAAANSGTLRLASQLGGTTQVLGDAVASWGEGHIRVVDAGTEADRVVAILGDQVDLALLTVSTAAQYVEAGEVVPLAVFNKGAGRSGAGLAAGQFGRARCQLPAGLYPACHQGLAGRTARYVR</sequence>
<evidence type="ECO:0000256" key="2">
    <source>
        <dbReference type="SAM" id="SignalP"/>
    </source>
</evidence>
<dbReference type="RefSeq" id="WP_146292209.1">
    <property type="nucleotide sequence ID" value="NZ_CP042304.1"/>
</dbReference>
<evidence type="ECO:0008006" key="5">
    <source>
        <dbReference type="Google" id="ProtNLM"/>
    </source>
</evidence>
<dbReference type="InterPro" id="IPR005064">
    <property type="entry name" value="BUG"/>
</dbReference>
<dbReference type="InterPro" id="IPR042100">
    <property type="entry name" value="Bug_dom1"/>
</dbReference>
<reference evidence="3 4" key="1">
    <citation type="submission" date="2019-07" db="EMBL/GenBank/DDBJ databases">
        <title>Full genome sequence of Devosia sp. Gsoil 520.</title>
        <authorList>
            <person name="Im W.-T."/>
        </authorList>
    </citation>
    <scope>NUCLEOTIDE SEQUENCE [LARGE SCALE GENOMIC DNA]</scope>
    <source>
        <strain evidence="3 4">Gsoil 520</strain>
    </source>
</reference>
<dbReference type="Gene3D" id="3.40.190.10">
    <property type="entry name" value="Periplasmic binding protein-like II"/>
    <property type="match status" value="1"/>
</dbReference>